<name>A0ACC2RNE9_9FUNG</name>
<keyword evidence="2" id="KW-1185">Reference proteome</keyword>
<accession>A0ACC2RNE9</accession>
<proteinExistence type="predicted"/>
<sequence>MPTYPRLTMAKRVGPKPKWWLPTDVTELLDMKAIQHKMKEQRAKDWRRVDALLNKEGTKDHKNPSTPILAHIDKEPFPTDQTIHPDSEEWQKANTKQTPQKK</sequence>
<evidence type="ECO:0000313" key="2">
    <source>
        <dbReference type="Proteomes" id="UP001165960"/>
    </source>
</evidence>
<dbReference type="Proteomes" id="UP001165960">
    <property type="component" value="Unassembled WGS sequence"/>
</dbReference>
<organism evidence="1 2">
    <name type="scientific">Entomophthora muscae</name>
    <dbReference type="NCBI Taxonomy" id="34485"/>
    <lineage>
        <taxon>Eukaryota</taxon>
        <taxon>Fungi</taxon>
        <taxon>Fungi incertae sedis</taxon>
        <taxon>Zoopagomycota</taxon>
        <taxon>Entomophthoromycotina</taxon>
        <taxon>Entomophthoromycetes</taxon>
        <taxon>Entomophthorales</taxon>
        <taxon>Entomophthoraceae</taxon>
        <taxon>Entomophthora</taxon>
    </lineage>
</organism>
<protein>
    <submittedName>
        <fullName evidence="1">Uncharacterized protein</fullName>
    </submittedName>
</protein>
<evidence type="ECO:0000313" key="1">
    <source>
        <dbReference type="EMBL" id="KAJ9051589.1"/>
    </source>
</evidence>
<gene>
    <name evidence="1" type="ORF">DSO57_1003143</name>
</gene>
<reference evidence="1" key="1">
    <citation type="submission" date="2022-04" db="EMBL/GenBank/DDBJ databases">
        <title>Genome of the entomopathogenic fungus Entomophthora muscae.</title>
        <authorList>
            <person name="Elya C."/>
            <person name="Lovett B.R."/>
            <person name="Lee E."/>
            <person name="Macias A.M."/>
            <person name="Hajek A.E."/>
            <person name="De Bivort B.L."/>
            <person name="Kasson M.T."/>
            <person name="De Fine Licht H.H."/>
            <person name="Stajich J.E."/>
        </authorList>
    </citation>
    <scope>NUCLEOTIDE SEQUENCE</scope>
    <source>
        <strain evidence="1">Berkeley</strain>
    </source>
</reference>
<dbReference type="EMBL" id="QTSX02007107">
    <property type="protein sequence ID" value="KAJ9051589.1"/>
    <property type="molecule type" value="Genomic_DNA"/>
</dbReference>
<comment type="caution">
    <text evidence="1">The sequence shown here is derived from an EMBL/GenBank/DDBJ whole genome shotgun (WGS) entry which is preliminary data.</text>
</comment>